<accession>A0A382NHV9</accession>
<reference evidence="1" key="1">
    <citation type="submission" date="2018-05" db="EMBL/GenBank/DDBJ databases">
        <authorList>
            <person name="Lanie J.A."/>
            <person name="Ng W.-L."/>
            <person name="Kazmierczak K.M."/>
            <person name="Andrzejewski T.M."/>
            <person name="Davidsen T.M."/>
            <person name="Wayne K.J."/>
            <person name="Tettelin H."/>
            <person name="Glass J.I."/>
            <person name="Rusch D."/>
            <person name="Podicherti R."/>
            <person name="Tsui H.-C.T."/>
            <person name="Winkler M.E."/>
        </authorList>
    </citation>
    <scope>NUCLEOTIDE SEQUENCE</scope>
</reference>
<organism evidence="1">
    <name type="scientific">marine metagenome</name>
    <dbReference type="NCBI Taxonomy" id="408172"/>
    <lineage>
        <taxon>unclassified sequences</taxon>
        <taxon>metagenomes</taxon>
        <taxon>ecological metagenomes</taxon>
    </lineage>
</organism>
<evidence type="ECO:0000313" key="1">
    <source>
        <dbReference type="EMBL" id="SVC60779.1"/>
    </source>
</evidence>
<sequence>VIKERVRGAHSFFTDPLSIRYIRLRQSARPEITLHSNNMLVAMVW</sequence>
<feature type="non-terminal residue" evidence="1">
    <location>
        <position position="1"/>
    </location>
</feature>
<dbReference type="AlphaFoldDB" id="A0A382NHV9"/>
<gene>
    <name evidence="1" type="ORF">METZ01_LOCUS313633</name>
</gene>
<protein>
    <submittedName>
        <fullName evidence="1">Uncharacterized protein</fullName>
    </submittedName>
</protein>
<name>A0A382NHV9_9ZZZZ</name>
<dbReference type="EMBL" id="UINC01100598">
    <property type="protein sequence ID" value="SVC60779.1"/>
    <property type="molecule type" value="Genomic_DNA"/>
</dbReference>
<proteinExistence type="predicted"/>